<dbReference type="Proteomes" id="UP000566324">
    <property type="component" value="Unassembled WGS sequence"/>
</dbReference>
<dbReference type="InterPro" id="IPR030678">
    <property type="entry name" value="Peptide/Ni-bd"/>
</dbReference>
<keyword evidence="7" id="KW-1185">Reference proteome</keyword>
<name>A0A7W7B6L5_9SPHN</name>
<dbReference type="CDD" id="cd08504">
    <property type="entry name" value="PBP2_OppA"/>
    <property type="match status" value="1"/>
</dbReference>
<dbReference type="PANTHER" id="PTHR30290:SF10">
    <property type="entry name" value="PERIPLASMIC OLIGOPEPTIDE-BINDING PROTEIN-RELATED"/>
    <property type="match status" value="1"/>
</dbReference>
<dbReference type="PIRSF" id="PIRSF002741">
    <property type="entry name" value="MppA"/>
    <property type="match status" value="1"/>
</dbReference>
<comment type="caution">
    <text evidence="6">The sequence shown here is derived from an EMBL/GenBank/DDBJ whole genome shotgun (WGS) entry which is preliminary data.</text>
</comment>
<gene>
    <name evidence="6" type="ORF">GGQ98_003498</name>
</gene>
<dbReference type="GO" id="GO:0015833">
    <property type="term" value="P:peptide transport"/>
    <property type="evidence" value="ECO:0007669"/>
    <property type="project" value="TreeGrafter"/>
</dbReference>
<feature type="domain" description="Solute-binding protein family 5" evidence="5">
    <location>
        <begin position="72"/>
        <end position="434"/>
    </location>
</feature>
<dbReference type="Gene3D" id="3.40.190.10">
    <property type="entry name" value="Periplasmic binding protein-like II"/>
    <property type="match status" value="1"/>
</dbReference>
<comment type="subcellular location">
    <subcellularLocation>
        <location evidence="1">Periplasm</location>
    </subcellularLocation>
</comment>
<dbReference type="PROSITE" id="PS51257">
    <property type="entry name" value="PROKAR_LIPOPROTEIN"/>
    <property type="match status" value="1"/>
</dbReference>
<accession>A0A7W7B6L5</accession>
<dbReference type="AlphaFoldDB" id="A0A7W7B6L5"/>
<dbReference type="Gene3D" id="3.10.105.10">
    <property type="entry name" value="Dipeptide-binding Protein, Domain 3"/>
    <property type="match status" value="1"/>
</dbReference>
<evidence type="ECO:0000256" key="4">
    <source>
        <dbReference type="ARBA" id="ARBA00022729"/>
    </source>
</evidence>
<evidence type="ECO:0000256" key="3">
    <source>
        <dbReference type="ARBA" id="ARBA00022448"/>
    </source>
</evidence>
<dbReference type="RefSeq" id="WP_184071806.1">
    <property type="nucleotide sequence ID" value="NZ_JACHNZ010000062.1"/>
</dbReference>
<evidence type="ECO:0000259" key="5">
    <source>
        <dbReference type="Pfam" id="PF00496"/>
    </source>
</evidence>
<evidence type="ECO:0000256" key="2">
    <source>
        <dbReference type="ARBA" id="ARBA00005695"/>
    </source>
</evidence>
<dbReference type="InterPro" id="IPR039424">
    <property type="entry name" value="SBP_5"/>
</dbReference>
<evidence type="ECO:0000313" key="7">
    <source>
        <dbReference type="Proteomes" id="UP000566324"/>
    </source>
</evidence>
<protein>
    <submittedName>
        <fullName evidence="6">ABC-type oligopeptide transport system substrate-binding subunit</fullName>
    </submittedName>
</protein>
<keyword evidence="4" id="KW-0732">Signal</keyword>
<dbReference type="EMBL" id="JACHNZ010000062">
    <property type="protein sequence ID" value="MBB4633842.1"/>
    <property type="molecule type" value="Genomic_DNA"/>
</dbReference>
<sequence>MTRLSWISGCLAFALLALGGCERSADDDSESRLRMAFVTDDGASLVPDDGREKAAARAMHIGLTTLEPSGRVVPSLALSWRVSDDGLTYVFKLREAYWADGRRLTSGDVVAVIRRIVSPGSANPLRDELMMIKNAALIAANRRPARMLGVTDPRPDTVVVTLAKPEPALLQLLADPAAAIVRAGKSPPASGAFAKADEPEDAAGTLLLVKNSTYYAADTVSLAGAELSRLEAESAIRRFSAGELDIVSGGRLAGLRAARSSDSRALRLEPTWGLYFYLARTSAGPLADVRVRRALAMSFDRAAILSRLFGVAGLQASYSALPPTLPDAYAGSAGDWAGWTPDARESEAVRLLAEAGYTFDQPLTLSVAIPHGREHADLLAAISNSWAAIGVRVKAYARGPLSHRRAIEKGDFELAVVERIARAPIADTFLQPFTCAVRLGGYCNPAVDQLLADAATEDDPGTRIQLQRRANRIISEDAPLIAVLSPIRWSLVSPRVTGWENNVAGAHPLSGLALTGTNKE</sequence>
<organism evidence="6 7">
    <name type="scientific">Sphingosinicella soli</name>
    <dbReference type="NCBI Taxonomy" id="333708"/>
    <lineage>
        <taxon>Bacteria</taxon>
        <taxon>Pseudomonadati</taxon>
        <taxon>Pseudomonadota</taxon>
        <taxon>Alphaproteobacteria</taxon>
        <taxon>Sphingomonadales</taxon>
        <taxon>Sphingosinicellaceae</taxon>
        <taxon>Sphingosinicella</taxon>
    </lineage>
</organism>
<evidence type="ECO:0000256" key="1">
    <source>
        <dbReference type="ARBA" id="ARBA00004418"/>
    </source>
</evidence>
<dbReference type="SUPFAM" id="SSF53850">
    <property type="entry name" value="Periplasmic binding protein-like II"/>
    <property type="match status" value="1"/>
</dbReference>
<keyword evidence="3" id="KW-0813">Transport</keyword>
<evidence type="ECO:0000313" key="6">
    <source>
        <dbReference type="EMBL" id="MBB4633842.1"/>
    </source>
</evidence>
<comment type="similarity">
    <text evidence="2">Belongs to the bacterial solute-binding protein 5 family.</text>
</comment>
<dbReference type="Pfam" id="PF00496">
    <property type="entry name" value="SBP_bac_5"/>
    <property type="match status" value="1"/>
</dbReference>
<dbReference type="GO" id="GO:0030288">
    <property type="term" value="C:outer membrane-bounded periplasmic space"/>
    <property type="evidence" value="ECO:0007669"/>
    <property type="project" value="UniProtKB-ARBA"/>
</dbReference>
<reference evidence="6 7" key="1">
    <citation type="submission" date="2020-08" db="EMBL/GenBank/DDBJ databases">
        <title>Genomic Encyclopedia of Type Strains, Phase IV (KMG-IV): sequencing the most valuable type-strain genomes for metagenomic binning, comparative biology and taxonomic classification.</title>
        <authorList>
            <person name="Goeker M."/>
        </authorList>
    </citation>
    <scope>NUCLEOTIDE SEQUENCE [LARGE SCALE GENOMIC DNA]</scope>
    <source>
        <strain evidence="6 7">DSM 17328</strain>
    </source>
</reference>
<dbReference type="InterPro" id="IPR000914">
    <property type="entry name" value="SBP_5_dom"/>
</dbReference>
<dbReference type="GO" id="GO:0043190">
    <property type="term" value="C:ATP-binding cassette (ABC) transporter complex"/>
    <property type="evidence" value="ECO:0007669"/>
    <property type="project" value="InterPro"/>
</dbReference>
<dbReference type="GO" id="GO:1904680">
    <property type="term" value="F:peptide transmembrane transporter activity"/>
    <property type="evidence" value="ECO:0007669"/>
    <property type="project" value="TreeGrafter"/>
</dbReference>
<dbReference type="PANTHER" id="PTHR30290">
    <property type="entry name" value="PERIPLASMIC BINDING COMPONENT OF ABC TRANSPORTER"/>
    <property type="match status" value="1"/>
</dbReference>
<proteinExistence type="inferred from homology"/>
<dbReference type="Gene3D" id="3.90.76.10">
    <property type="entry name" value="Dipeptide-binding Protein, Domain 1"/>
    <property type="match status" value="1"/>
</dbReference>